<dbReference type="GO" id="GO:0007346">
    <property type="term" value="P:regulation of mitotic cell cycle"/>
    <property type="evidence" value="ECO:0007669"/>
    <property type="project" value="TreeGrafter"/>
</dbReference>
<evidence type="ECO:0000256" key="5">
    <source>
        <dbReference type="ARBA" id="ARBA00022618"/>
    </source>
</evidence>
<evidence type="ECO:0000256" key="6">
    <source>
        <dbReference type="ARBA" id="ARBA00022776"/>
    </source>
</evidence>
<dbReference type="PANTHER" id="PTHR12955">
    <property type="entry name" value="SARCOMA ANTIGEN NY-SAR-95-RELATED"/>
    <property type="match status" value="1"/>
</dbReference>
<evidence type="ECO:0000256" key="12">
    <source>
        <dbReference type="ARBA" id="ARBA00065185"/>
    </source>
</evidence>
<name>A0A1I8BIP9_MELHA</name>
<dbReference type="PANTHER" id="PTHR12955:SF1">
    <property type="entry name" value="INTEGRATOR COMPLEX SUBUNIT 13"/>
    <property type="match status" value="1"/>
</dbReference>
<evidence type="ECO:0000256" key="7">
    <source>
        <dbReference type="ARBA" id="ARBA00023242"/>
    </source>
</evidence>
<evidence type="ECO:0000256" key="9">
    <source>
        <dbReference type="ARBA" id="ARBA00030658"/>
    </source>
</evidence>
<comment type="subunit">
    <text evidence="12">Belongs to the multiprotein complex Integrator, at least composed of IntS1, IntS2, IntS3, IntS4, omd/IntS5, IntS6, defl/IntS7, IntS8, IntS9, IntS10, IntS11, IntS12, asun/IntS13, IntS14 and IntS15. The core complex associates with protein phosphatase 2A subunits mts/PP2A and Pp2A-29B, to form the Integrator-PP2A (INTAC) complex.</text>
</comment>
<evidence type="ECO:0000256" key="10">
    <source>
        <dbReference type="ARBA" id="ARBA00032585"/>
    </source>
</evidence>
<dbReference type="GO" id="GO:0048471">
    <property type="term" value="C:perinuclear region of cytoplasm"/>
    <property type="evidence" value="ECO:0007669"/>
    <property type="project" value="UniProtKB-SubCell"/>
</dbReference>
<evidence type="ECO:0000313" key="13">
    <source>
        <dbReference type="Proteomes" id="UP000095281"/>
    </source>
</evidence>
<evidence type="ECO:0000256" key="3">
    <source>
        <dbReference type="ARBA" id="ARBA00020501"/>
    </source>
</evidence>
<dbReference type="InterPro" id="IPR019355">
    <property type="entry name" value="Cell_cycle_regulator_Mat89Bb"/>
</dbReference>
<evidence type="ECO:0000256" key="8">
    <source>
        <dbReference type="ARBA" id="ARBA00023306"/>
    </source>
</evidence>
<protein>
    <recommendedName>
        <fullName evidence="3">Protein asunder</fullName>
    </recommendedName>
    <alternativeName>
        <fullName evidence="10">Cell cycle regulator Mat89Bb</fullName>
    </alternativeName>
    <alternativeName>
        <fullName evidence="9">Set apart in position or space protein</fullName>
    </alternativeName>
</protein>
<dbReference type="Pfam" id="PF10221">
    <property type="entry name" value="Mat89Bb"/>
    <property type="match status" value="1"/>
</dbReference>
<dbReference type="GO" id="GO:0051642">
    <property type="term" value="P:centrosome localization"/>
    <property type="evidence" value="ECO:0007669"/>
    <property type="project" value="TreeGrafter"/>
</dbReference>
<keyword evidence="7" id="KW-0539">Nucleus</keyword>
<organism evidence="13 14">
    <name type="scientific">Meloidogyne hapla</name>
    <name type="common">Root-knot nematode worm</name>
    <dbReference type="NCBI Taxonomy" id="6305"/>
    <lineage>
        <taxon>Eukaryota</taxon>
        <taxon>Metazoa</taxon>
        <taxon>Ecdysozoa</taxon>
        <taxon>Nematoda</taxon>
        <taxon>Chromadorea</taxon>
        <taxon>Rhabditida</taxon>
        <taxon>Tylenchina</taxon>
        <taxon>Tylenchomorpha</taxon>
        <taxon>Tylenchoidea</taxon>
        <taxon>Meloidogynidae</taxon>
        <taxon>Meloidogyninae</taxon>
        <taxon>Meloidogyne</taxon>
    </lineage>
</organism>
<keyword evidence="8" id="KW-0131">Cell cycle</keyword>
<reference evidence="14" key="1">
    <citation type="submission" date="2016-11" db="UniProtKB">
        <authorList>
            <consortium name="WormBaseParasite"/>
        </authorList>
    </citation>
    <scope>IDENTIFICATION</scope>
</reference>
<evidence type="ECO:0000256" key="2">
    <source>
        <dbReference type="ARBA" id="ARBA00004556"/>
    </source>
</evidence>
<proteinExistence type="inferred from homology"/>
<dbReference type="WBParaSite" id="MhA1_Contig258.frz3.gene6">
    <property type="protein sequence ID" value="MhA1_Contig258.frz3.gene6"/>
    <property type="gene ID" value="MhA1_Contig258.frz3.gene6"/>
</dbReference>
<keyword evidence="13" id="KW-1185">Reference proteome</keyword>
<keyword evidence="4" id="KW-0963">Cytoplasm</keyword>
<dbReference type="GO" id="GO:0051301">
    <property type="term" value="P:cell division"/>
    <property type="evidence" value="ECO:0007669"/>
    <property type="project" value="UniProtKB-KW"/>
</dbReference>
<sequence length="612" mass="70068">MKKTLICLKSAFFSAFYIYAINDNIINDEFLLTREYDEISTPSNDQGTAKPPKTLWNCSVEAALEFHRIVADLFPQGQKQLRYITSDYVGKFITPGWSDNLISQKELFDALNVCDAPQAGGDISSCSILNGILFALEAMTERSPKQRNDLRQYLDYLDQKEEERFKLFARGPLSFEEISKEKQNKGKRKNNSKINNNGAIIIITSLESVDEYESIIEYYNEQISAKNDSIKSAIDEKMVRIDQADLYILHIDQPGNQNNIISNKEKQYSYFNSRLFSVLPGVNLITGIHRVLQDVYTLVSTTVVGIPMKEANQSGQSIHYDVELLHPKIAHSELKNAGLLEENNSKLLDNPSVHWQLFNSVRLKWCTAKALKNEIVPLICEESYPFTLAFNKNRASICLTSFVVNGKSVMLEVIQEAFQSLINPNVKDKLISHYLSRNNEGRLIIQCVNFEEKRAPTIIPIIKTEQIETTQEIPQTSKTSCVEQITPKIKWASTNPRDSSINQQEEILKNPKRSLEEVSSKQQILQNNEELMNQRIKQRKLQIATLWKPEEELNLYDWWRSQYKAKYWANWKGEFEGRKKFGDKAQECLYPGLKLPPGQAKWAGTGNAGPIE</sequence>
<keyword evidence="5" id="KW-0132">Cell division</keyword>
<dbReference type="AlphaFoldDB" id="A0A1I8BIP9"/>
<evidence type="ECO:0000256" key="1">
    <source>
        <dbReference type="ARBA" id="ARBA00004123"/>
    </source>
</evidence>
<keyword evidence="6" id="KW-0498">Mitosis</keyword>
<comment type="similarity">
    <text evidence="11">Belongs to the Integrator subunit 13 family.</text>
</comment>
<comment type="subcellular location">
    <subcellularLocation>
        <location evidence="2">Cytoplasm</location>
        <location evidence="2">Perinuclear region</location>
    </subcellularLocation>
    <subcellularLocation>
        <location evidence="1">Nucleus</location>
    </subcellularLocation>
</comment>
<dbReference type="GO" id="GO:0032039">
    <property type="term" value="C:integrator complex"/>
    <property type="evidence" value="ECO:0007669"/>
    <property type="project" value="TreeGrafter"/>
</dbReference>
<evidence type="ECO:0000256" key="11">
    <source>
        <dbReference type="ARBA" id="ARBA00061603"/>
    </source>
</evidence>
<dbReference type="Proteomes" id="UP000095281">
    <property type="component" value="Unplaced"/>
</dbReference>
<accession>A0A1I8BIP9</accession>
<evidence type="ECO:0000256" key="4">
    <source>
        <dbReference type="ARBA" id="ARBA00022490"/>
    </source>
</evidence>
<evidence type="ECO:0000313" key="14">
    <source>
        <dbReference type="WBParaSite" id="MhA1_Contig258.frz3.gene6"/>
    </source>
</evidence>